<organism evidence="1">
    <name type="scientific">uncultured Caudovirales phage</name>
    <dbReference type="NCBI Taxonomy" id="2100421"/>
    <lineage>
        <taxon>Viruses</taxon>
        <taxon>Duplodnaviria</taxon>
        <taxon>Heunggongvirae</taxon>
        <taxon>Uroviricota</taxon>
        <taxon>Caudoviricetes</taxon>
        <taxon>Peduoviridae</taxon>
        <taxon>Maltschvirus</taxon>
        <taxon>Maltschvirus maltsch</taxon>
    </lineage>
</organism>
<accession>A0A6J7X2Q2</accession>
<gene>
    <name evidence="1" type="ORF">UFOVP742_53</name>
</gene>
<dbReference type="EMBL" id="LR798339">
    <property type="protein sequence ID" value="CAB5224966.1"/>
    <property type="molecule type" value="Genomic_DNA"/>
</dbReference>
<sequence>MKYILERLKEPSTWRGLFAVLTAVGLKLHPEMQEAILTTGLALIGMINVVRKESNDTKPAANSTPVVGDQG</sequence>
<proteinExistence type="predicted"/>
<reference evidence="1" key="1">
    <citation type="submission" date="2020-05" db="EMBL/GenBank/DDBJ databases">
        <authorList>
            <person name="Chiriac C."/>
            <person name="Salcher M."/>
            <person name="Ghai R."/>
            <person name="Kavagutti S V."/>
        </authorList>
    </citation>
    <scope>NUCLEOTIDE SEQUENCE</scope>
</reference>
<name>A0A6J7X2Q2_9CAUD</name>
<evidence type="ECO:0000313" key="1">
    <source>
        <dbReference type="EMBL" id="CAB5224966.1"/>
    </source>
</evidence>
<protein>
    <submittedName>
        <fullName evidence="1">Uncharacterized protein</fullName>
    </submittedName>
</protein>